<protein>
    <recommendedName>
        <fullName evidence="4">DUF4148 domain-containing protein</fullName>
    </recommendedName>
</protein>
<evidence type="ECO:0000313" key="2">
    <source>
        <dbReference type="EMBL" id="MBB5422036.1"/>
    </source>
</evidence>
<feature type="compositionally biased region" description="Polar residues" evidence="1">
    <location>
        <begin position="212"/>
        <end position="227"/>
    </location>
</feature>
<feature type="compositionally biased region" description="Polar residues" evidence="1">
    <location>
        <begin position="157"/>
        <end position="167"/>
    </location>
</feature>
<dbReference type="InterPro" id="IPR025421">
    <property type="entry name" value="DUF4148"/>
</dbReference>
<proteinExistence type="predicted"/>
<name>A0A7W8PWW6_PARAM</name>
<dbReference type="Proteomes" id="UP000592780">
    <property type="component" value="Unassembled WGS sequence"/>
</dbReference>
<accession>A0A7W8PWW6</accession>
<dbReference type="AlphaFoldDB" id="A0A7W8PWW6"/>
<comment type="caution">
    <text evidence="2">The sequence shown here is derived from an EMBL/GenBank/DDBJ whole genome shotgun (WGS) entry which is preliminary data.</text>
</comment>
<dbReference type="RefSeq" id="WP_227717824.1">
    <property type="nucleotide sequence ID" value="NZ_JACHDD010000001.1"/>
</dbReference>
<feature type="region of interest" description="Disordered" evidence="1">
    <location>
        <begin position="207"/>
        <end position="260"/>
    </location>
</feature>
<evidence type="ECO:0008006" key="4">
    <source>
        <dbReference type="Google" id="ProtNLM"/>
    </source>
</evidence>
<dbReference type="Pfam" id="PF13663">
    <property type="entry name" value="DUF4148"/>
    <property type="match status" value="1"/>
</dbReference>
<organism evidence="2 3">
    <name type="scientific">Paraburkholderia atlantica</name>
    <dbReference type="NCBI Taxonomy" id="2654982"/>
    <lineage>
        <taxon>Bacteria</taxon>
        <taxon>Pseudomonadati</taxon>
        <taxon>Pseudomonadota</taxon>
        <taxon>Betaproteobacteria</taxon>
        <taxon>Burkholderiales</taxon>
        <taxon>Burkholderiaceae</taxon>
        <taxon>Paraburkholderia</taxon>
    </lineage>
</organism>
<sequence length="260" mass="26348">MYSEPRMIVLTGLVFGAVTIGAYVSQLDNDWSSGQDVSLVANGGRGTSATDAAAGLSEGPGGAAATRHHALRDDVTALRSKPAASIGAQAGDALAIAALQFARESNKPQPQVQPQPQPTSLPPQPAVASNRTQAPPAAKTGHAHHSRVASGPPTKPRSAQSVGTASGNHARGGSHRKSSTAERSGKKVASAVPEAQYATQGIESAWSMPRAGQSSQAATQAVANSGPKTRAEVEAELVRARENGTMPAFGRPGPLGPGAH</sequence>
<evidence type="ECO:0000256" key="1">
    <source>
        <dbReference type="SAM" id="MobiDB-lite"/>
    </source>
</evidence>
<reference evidence="2 3" key="1">
    <citation type="submission" date="2020-08" db="EMBL/GenBank/DDBJ databases">
        <title>Genomic Encyclopedia of Type Strains, Phase IV (KMG-V): Genome sequencing to study the core and pangenomes of soil and plant-associated prokaryotes.</title>
        <authorList>
            <person name="Whitman W."/>
        </authorList>
    </citation>
    <scope>NUCLEOTIDE SEQUENCE [LARGE SCALE GENOMIC DNA]</scope>
    <source>
        <strain evidence="2 3">JPY158</strain>
    </source>
</reference>
<feature type="region of interest" description="Disordered" evidence="1">
    <location>
        <begin position="104"/>
        <end position="195"/>
    </location>
</feature>
<evidence type="ECO:0000313" key="3">
    <source>
        <dbReference type="Proteomes" id="UP000592780"/>
    </source>
</evidence>
<keyword evidence="3" id="KW-1185">Reference proteome</keyword>
<gene>
    <name evidence="2" type="ORF">HDG40_000177</name>
</gene>
<feature type="compositionally biased region" description="Pro residues" evidence="1">
    <location>
        <begin position="111"/>
        <end position="125"/>
    </location>
</feature>
<dbReference type="EMBL" id="JACHDD010000001">
    <property type="protein sequence ID" value="MBB5422036.1"/>
    <property type="molecule type" value="Genomic_DNA"/>
</dbReference>
<feature type="compositionally biased region" description="Basic and acidic residues" evidence="1">
    <location>
        <begin position="229"/>
        <end position="242"/>
    </location>
</feature>